<dbReference type="Proteomes" id="UP001602245">
    <property type="component" value="Unassembled WGS sequence"/>
</dbReference>
<proteinExistence type="predicted"/>
<accession>A0ABW6WEN2</accession>
<dbReference type="EMBL" id="JBIAZU010000003">
    <property type="protein sequence ID" value="MFF5291778.1"/>
    <property type="molecule type" value="Genomic_DNA"/>
</dbReference>
<dbReference type="RefSeq" id="WP_026205698.1">
    <property type="nucleotide sequence ID" value="NZ_JBIAZU010000003.1"/>
</dbReference>
<evidence type="ECO:0000313" key="1">
    <source>
        <dbReference type="EMBL" id="MFF5291778.1"/>
    </source>
</evidence>
<protein>
    <submittedName>
        <fullName evidence="1">DNA glycosylase AlkZ-like family protein</fullName>
    </submittedName>
</protein>
<dbReference type="PANTHER" id="PTHR38479:SF2">
    <property type="entry name" value="WINGED HELIX DNA-BINDING DOMAIN-CONTAINING PROTEIN"/>
    <property type="match status" value="1"/>
</dbReference>
<sequence length="365" mass="39290">MISVDRAQVMAYRVAALGLAERGDQRPADLPVLDLGVQEYSPGSQAVALAARTAADLDDERLITVWAARGAPHLHRRADLPALVKQLWPVSDADATSRIQSGQIREGMRLGIAAFTATAAAFREVVTDSMPRGVASTEVSRRVPRELTYNCRSCGARHIAGNVWQHSGLAGGVEVESRGRDATLGPIPDAPPQPDHNEGIADLITAYLRLLGPATPAELGKYLGSTTTEMKRVWPASGLAEVRVGGRKAWLPESSVDDLAKAETPEGVRLVPGMDPLLQARDRDLLVPDKAQQKEVWRILGNPGVLLLDGEILGVWRSKMAGRKRVDLSITSFVPLPPARRKQIEAEAAEVARGRGVPDATVTFD</sequence>
<gene>
    <name evidence="1" type="ORF">ACFY35_20245</name>
</gene>
<dbReference type="PANTHER" id="PTHR38479">
    <property type="entry name" value="LMO0824 PROTEIN"/>
    <property type="match status" value="1"/>
</dbReference>
<reference evidence="1 2" key="1">
    <citation type="submission" date="2024-10" db="EMBL/GenBank/DDBJ databases">
        <title>The Natural Products Discovery Center: Release of the First 8490 Sequenced Strains for Exploring Actinobacteria Biosynthetic Diversity.</title>
        <authorList>
            <person name="Kalkreuter E."/>
            <person name="Kautsar S.A."/>
            <person name="Yang D."/>
            <person name="Bader C.D."/>
            <person name="Teijaro C.N."/>
            <person name="Fluegel L."/>
            <person name="Davis C.M."/>
            <person name="Simpson J.R."/>
            <person name="Lauterbach L."/>
            <person name="Steele A.D."/>
            <person name="Gui C."/>
            <person name="Meng S."/>
            <person name="Li G."/>
            <person name="Viehrig K."/>
            <person name="Ye F."/>
            <person name="Su P."/>
            <person name="Kiefer A.F."/>
            <person name="Nichols A."/>
            <person name="Cepeda A.J."/>
            <person name="Yan W."/>
            <person name="Fan B."/>
            <person name="Jiang Y."/>
            <person name="Adhikari A."/>
            <person name="Zheng C.-J."/>
            <person name="Schuster L."/>
            <person name="Cowan T.M."/>
            <person name="Smanski M.J."/>
            <person name="Chevrette M.G."/>
            <person name="De Carvalho L.P.S."/>
            <person name="Shen B."/>
        </authorList>
    </citation>
    <scope>NUCLEOTIDE SEQUENCE [LARGE SCALE GENOMIC DNA]</scope>
    <source>
        <strain evidence="1 2">NPDC000087</strain>
    </source>
</reference>
<name>A0ABW6WEN2_9ACTN</name>
<evidence type="ECO:0000313" key="2">
    <source>
        <dbReference type="Proteomes" id="UP001602245"/>
    </source>
</evidence>
<organism evidence="1 2">
    <name type="scientific">Paractinoplanes globisporus</name>
    <dbReference type="NCBI Taxonomy" id="113565"/>
    <lineage>
        <taxon>Bacteria</taxon>
        <taxon>Bacillati</taxon>
        <taxon>Actinomycetota</taxon>
        <taxon>Actinomycetes</taxon>
        <taxon>Micromonosporales</taxon>
        <taxon>Micromonosporaceae</taxon>
        <taxon>Paractinoplanes</taxon>
    </lineage>
</organism>
<keyword evidence="2" id="KW-1185">Reference proteome</keyword>
<dbReference type="Pfam" id="PF06224">
    <property type="entry name" value="AlkZ-like"/>
    <property type="match status" value="1"/>
</dbReference>
<comment type="caution">
    <text evidence="1">The sequence shown here is derived from an EMBL/GenBank/DDBJ whole genome shotgun (WGS) entry which is preliminary data.</text>
</comment>
<dbReference type="InterPro" id="IPR009351">
    <property type="entry name" value="AlkZ-like"/>
</dbReference>